<evidence type="ECO:0000313" key="2">
    <source>
        <dbReference type="Proteomes" id="UP000244906"/>
    </source>
</evidence>
<name>A0A2V1GXA7_9GAMM</name>
<dbReference type="AlphaFoldDB" id="A0A2V1GXA7"/>
<dbReference type="Proteomes" id="UP000244906">
    <property type="component" value="Unassembled WGS sequence"/>
</dbReference>
<gene>
    <name evidence="1" type="ORF">DC094_01935</name>
</gene>
<evidence type="ECO:0000313" key="1">
    <source>
        <dbReference type="EMBL" id="PVZ71811.1"/>
    </source>
</evidence>
<comment type="caution">
    <text evidence="1">The sequence shown here is derived from an EMBL/GenBank/DDBJ whole genome shotgun (WGS) entry which is preliminary data.</text>
</comment>
<proteinExistence type="predicted"/>
<accession>A0A2V1GXA7</accession>
<sequence length="334" mass="37683">MHLKACTSLLEQRKVAAEFDKKIPSGPAEYYTAEAWKSVSFRVEGIKNMDAVFHNLFCRRIVIDGKLTWMPPRPSATDGLSAKLMETEVIFHREYINFISSENVISETFEICSLVIEHFPPDQYCYIGIGSSPLMIIPGLQALAPEATSCLIPFCYTDRTIKDQEKHEVLDISEDQRKNLQAHFSYFISKAPNKKVLIIDKIATGASLFVALGELGRYFGGAEVEGLALISSLYEKEDIDFSTEYISKSFGTVKTSFLHPIKLTIFSELMENRYIKALKNHPQYRVPESPVPTRSPPSLTWLALKAVIELKFAEISKGAPLSNKRFAITRKTQN</sequence>
<organism evidence="1 2">
    <name type="scientific">Pelagibaculum spongiae</name>
    <dbReference type="NCBI Taxonomy" id="2080658"/>
    <lineage>
        <taxon>Bacteria</taxon>
        <taxon>Pseudomonadati</taxon>
        <taxon>Pseudomonadota</taxon>
        <taxon>Gammaproteobacteria</taxon>
        <taxon>Oceanospirillales</taxon>
        <taxon>Pelagibaculum</taxon>
    </lineage>
</organism>
<keyword evidence="2" id="KW-1185">Reference proteome</keyword>
<protein>
    <submittedName>
        <fullName evidence="1">Uncharacterized protein</fullName>
    </submittedName>
</protein>
<reference evidence="1 2" key="1">
    <citation type="submission" date="2018-04" db="EMBL/GenBank/DDBJ databases">
        <title>Thalassorhabdus spongiae gen. nov., sp. nov., isolated from a marine sponge in South-West Iceland.</title>
        <authorList>
            <person name="Knobloch S."/>
            <person name="Daussin A."/>
            <person name="Johannsson R."/>
            <person name="Marteinsson V.T."/>
        </authorList>
    </citation>
    <scope>NUCLEOTIDE SEQUENCE [LARGE SCALE GENOMIC DNA]</scope>
    <source>
        <strain evidence="1 2">Hp12</strain>
    </source>
</reference>
<dbReference type="EMBL" id="QDDL01000001">
    <property type="protein sequence ID" value="PVZ71811.1"/>
    <property type="molecule type" value="Genomic_DNA"/>
</dbReference>